<dbReference type="Gene3D" id="2.60.120.10">
    <property type="entry name" value="Jelly Rolls"/>
    <property type="match status" value="1"/>
</dbReference>
<keyword evidence="3" id="KW-1185">Reference proteome</keyword>
<feature type="domain" description="(S)-ureidoglycine aminohydrolase cupin" evidence="1">
    <location>
        <begin position="41"/>
        <end position="115"/>
    </location>
</feature>
<dbReference type="InterPro" id="IPR014710">
    <property type="entry name" value="RmlC-like_jellyroll"/>
</dbReference>
<gene>
    <name evidence="2" type="ORF">D3877_24730</name>
</gene>
<proteinExistence type="predicted"/>
<dbReference type="AlphaFoldDB" id="A0A418VPW4"/>
<dbReference type="PANTHER" id="PTHR40943">
    <property type="entry name" value="CYTOPLASMIC PROTEIN-RELATED"/>
    <property type="match status" value="1"/>
</dbReference>
<dbReference type="Pfam" id="PF05899">
    <property type="entry name" value="Cupin_3"/>
    <property type="match status" value="1"/>
</dbReference>
<dbReference type="InterPro" id="IPR008579">
    <property type="entry name" value="UGlyAH_Cupin_dom"/>
</dbReference>
<evidence type="ECO:0000259" key="1">
    <source>
        <dbReference type="Pfam" id="PF05899"/>
    </source>
</evidence>
<dbReference type="PANTHER" id="PTHR40943:SF1">
    <property type="entry name" value="CYTOPLASMIC PROTEIN"/>
    <property type="match status" value="1"/>
</dbReference>
<dbReference type="Proteomes" id="UP000283458">
    <property type="component" value="Unassembled WGS sequence"/>
</dbReference>
<dbReference type="EMBL" id="QYUL01000004">
    <property type="protein sequence ID" value="RJF78308.1"/>
    <property type="molecule type" value="Genomic_DNA"/>
</dbReference>
<sequence length="119" mass="12935">MLPIKPGQPPANLDAWGTVADLGSTILEGEVKAFGKMEHGAPDAPVSCGWFSCTQGVFRMVYPFTEHAVVVEGTVTLTDETTGQSQTYQPGDAWFIQKGAPILWRVETPVFTKNYFAVV</sequence>
<evidence type="ECO:0000313" key="2">
    <source>
        <dbReference type="EMBL" id="RJF78308.1"/>
    </source>
</evidence>
<evidence type="ECO:0000313" key="3">
    <source>
        <dbReference type="Proteomes" id="UP000283458"/>
    </source>
</evidence>
<dbReference type="OrthoDB" id="663248at2"/>
<protein>
    <submittedName>
        <fullName evidence="2">DUF861 domain-containing protein</fullName>
    </submittedName>
</protein>
<name>A0A418VPW4_9PROT</name>
<comment type="caution">
    <text evidence="2">The sequence shown here is derived from an EMBL/GenBank/DDBJ whole genome shotgun (WGS) entry which is preliminary data.</text>
</comment>
<dbReference type="RefSeq" id="WP_119833448.1">
    <property type="nucleotide sequence ID" value="NZ_QYUL01000004.1"/>
</dbReference>
<dbReference type="SUPFAM" id="SSF51182">
    <property type="entry name" value="RmlC-like cupins"/>
    <property type="match status" value="1"/>
</dbReference>
<dbReference type="InterPro" id="IPR011051">
    <property type="entry name" value="RmlC_Cupin_sf"/>
</dbReference>
<organism evidence="2 3">
    <name type="scientific">Azospirillum cavernae</name>
    <dbReference type="NCBI Taxonomy" id="2320860"/>
    <lineage>
        <taxon>Bacteria</taxon>
        <taxon>Pseudomonadati</taxon>
        <taxon>Pseudomonadota</taxon>
        <taxon>Alphaproteobacteria</taxon>
        <taxon>Rhodospirillales</taxon>
        <taxon>Azospirillaceae</taxon>
        <taxon>Azospirillum</taxon>
    </lineage>
</organism>
<accession>A0A418VPW4</accession>
<reference evidence="2 3" key="1">
    <citation type="submission" date="2018-09" db="EMBL/GenBank/DDBJ databases">
        <authorList>
            <person name="Zhu H."/>
        </authorList>
    </citation>
    <scope>NUCLEOTIDE SEQUENCE [LARGE SCALE GENOMIC DNA]</scope>
    <source>
        <strain evidence="2 3">K2W22B-5</strain>
    </source>
</reference>